<dbReference type="EMBL" id="BJVI01000001">
    <property type="protein sequence ID" value="GEL16223.1"/>
    <property type="molecule type" value="Genomic_DNA"/>
</dbReference>
<keyword evidence="2" id="KW-1185">Reference proteome</keyword>
<dbReference type="Proteomes" id="UP000321328">
    <property type="component" value="Unassembled WGS sequence"/>
</dbReference>
<protein>
    <submittedName>
        <fullName evidence="1">Uncharacterized protein</fullName>
    </submittedName>
</protein>
<reference evidence="1 2" key="1">
    <citation type="submission" date="2019-07" db="EMBL/GenBank/DDBJ databases">
        <title>Whole genome shotgun sequence of Pseudonocardia asaccharolytica NBRC 16224.</title>
        <authorList>
            <person name="Hosoyama A."/>
            <person name="Uohara A."/>
            <person name="Ohji S."/>
            <person name="Ichikawa N."/>
        </authorList>
    </citation>
    <scope>NUCLEOTIDE SEQUENCE [LARGE SCALE GENOMIC DNA]</scope>
    <source>
        <strain evidence="1 2">NBRC 16224</strain>
    </source>
</reference>
<proteinExistence type="predicted"/>
<comment type="caution">
    <text evidence="1">The sequence shown here is derived from an EMBL/GenBank/DDBJ whole genome shotgun (WGS) entry which is preliminary data.</text>
</comment>
<dbReference type="AlphaFoldDB" id="A0A511CVE8"/>
<name>A0A511CVE8_9PSEU</name>
<evidence type="ECO:0000313" key="1">
    <source>
        <dbReference type="EMBL" id="GEL16223.1"/>
    </source>
</evidence>
<evidence type="ECO:0000313" key="2">
    <source>
        <dbReference type="Proteomes" id="UP000321328"/>
    </source>
</evidence>
<accession>A0A511CVE8</accession>
<gene>
    <name evidence="1" type="ORF">PA7_00600</name>
</gene>
<organism evidence="1 2">
    <name type="scientific">Pseudonocardia asaccharolytica DSM 44247 = NBRC 16224</name>
    <dbReference type="NCBI Taxonomy" id="1123024"/>
    <lineage>
        <taxon>Bacteria</taxon>
        <taxon>Bacillati</taxon>
        <taxon>Actinomycetota</taxon>
        <taxon>Actinomycetes</taxon>
        <taxon>Pseudonocardiales</taxon>
        <taxon>Pseudonocardiaceae</taxon>
        <taxon>Pseudonocardia</taxon>
    </lineage>
</organism>
<sequence>MHDRGDRARVEFAILRPLGQMQHDIGVFAGLLDIGCVVQGRELGAGVVDRDRIVDPDPRALQLDRRRDVERG</sequence>